<dbReference type="EMBL" id="JAADJF010000067">
    <property type="protein sequence ID" value="KAF4440771.1"/>
    <property type="molecule type" value="Genomic_DNA"/>
</dbReference>
<dbReference type="Gene3D" id="3.30.43.10">
    <property type="entry name" value="Uridine Diphospho-n-acetylenolpyruvylglucosamine Reductase, domain 2"/>
    <property type="match status" value="1"/>
</dbReference>
<feature type="domain" description="FAD-binding PCMH-type" evidence="4">
    <location>
        <begin position="35"/>
        <end position="208"/>
    </location>
</feature>
<keyword evidence="2" id="KW-0560">Oxidoreductase</keyword>
<dbReference type="Gene3D" id="3.40.462.20">
    <property type="match status" value="1"/>
</dbReference>
<dbReference type="InterPro" id="IPR036318">
    <property type="entry name" value="FAD-bd_PCMH-like_sf"/>
</dbReference>
<accession>A0A8H4JZB4</accession>
<dbReference type="SUPFAM" id="SSF56176">
    <property type="entry name" value="FAD-binding/transporter-associated domain-like"/>
    <property type="match status" value="1"/>
</dbReference>
<evidence type="ECO:0000313" key="5">
    <source>
        <dbReference type="EMBL" id="KAF4440771.1"/>
    </source>
</evidence>
<dbReference type="InterPro" id="IPR025533">
    <property type="entry name" value="DUF4419"/>
</dbReference>
<dbReference type="InterPro" id="IPR016169">
    <property type="entry name" value="FAD-bd_PCMH_sub2"/>
</dbReference>
<protein>
    <submittedName>
        <fullName evidence="5">6-hydroxy-D-nicotine oxidase</fullName>
    </submittedName>
</protein>
<dbReference type="PROSITE" id="PS51387">
    <property type="entry name" value="FAD_PCMH"/>
    <property type="match status" value="1"/>
</dbReference>
<comment type="similarity">
    <text evidence="1">Belongs to the oxygen-dependent FAD-linked oxidoreductase family.</text>
</comment>
<dbReference type="OrthoDB" id="415825at2759"/>
<dbReference type="Pfam" id="PF01565">
    <property type="entry name" value="FAD_binding_4"/>
    <property type="match status" value="1"/>
</dbReference>
<evidence type="ECO:0000259" key="4">
    <source>
        <dbReference type="PROSITE" id="PS51387"/>
    </source>
</evidence>
<dbReference type="InterPro" id="IPR006094">
    <property type="entry name" value="Oxid_FAD_bind_N"/>
</dbReference>
<reference evidence="5 6" key="1">
    <citation type="submission" date="2020-01" db="EMBL/GenBank/DDBJ databases">
        <title>Identification and distribution of gene clusters putatively required for synthesis of sphingolipid metabolism inhibitors in phylogenetically diverse species of the filamentous fungus Fusarium.</title>
        <authorList>
            <person name="Kim H.-S."/>
            <person name="Busman M."/>
            <person name="Brown D.W."/>
            <person name="Divon H."/>
            <person name="Uhlig S."/>
            <person name="Proctor R.H."/>
        </authorList>
    </citation>
    <scope>NUCLEOTIDE SEQUENCE [LARGE SCALE GENOMIC DNA]</scope>
    <source>
        <strain evidence="5 6">NRRL 13308</strain>
    </source>
</reference>
<dbReference type="InterPro" id="IPR016167">
    <property type="entry name" value="FAD-bd_PCMH_sub1"/>
</dbReference>
<keyword evidence="6" id="KW-1185">Reference proteome</keyword>
<dbReference type="Proteomes" id="UP000536711">
    <property type="component" value="Unassembled WGS sequence"/>
</dbReference>
<sequence>MALTLEYLHAHFRGVIIQPQDELFGPLRRRFSENEEGDPKLILQPSSEDDISLAVKYAVSNKLELAVCSQGHSFLGASSSGGVIIDLRRLRTVWVDSEKYGSEGIVTMEGGATVSDVALACEEQGVFLPLPSHKEIGYAGFSLGGGFGWGIGVAGMAIDLLVEATIVLASGQIVTCSEDQDPDLFFAIRGAGYNFGVISKLKFKAKPLTHQVWYGGIVYPRSEYENVLETLDKWSLTQKPEDMVAIVITTLVPATRGKEAMLAIVYHHGSSEDDFKSRFGEFFNIPHLGSNTRLCWAHETADFFPESIWPRTNRLSDGTLFTRLTPQLWLPVIDRLREWYSRDEKRELGTQLFLGLYNWTKVTNENGGKTTAWPPSRARPEDPKGLNWKDMALYVGYADESEADEAVKFALGLVQYAREKHEEIVGSDVIKGMVYPNAGAMRQHSGQYMYKEHYPQLQALKGNQHHHLTIRPEDVWFSILTQISFFINANAEELRSFFVAHEGKKELTVFAAGDLESANIGAMTQRLAGLVSKNVKDPELGDWVMPSFSTTTDTDRVVTSVLFMGAMQKYFSYGMCLTCGIPSVTLLGEISDWEAILTRLDRLDQLGKEPTEFAEMLRPILKHMILSFEKPEDAKVTRFWNTIATRNPVGSGTDYITGWITAFCFWDEQGKPKHRNEKDVLAGVAYPSVDIDKIISSKMVAGSFGIQASTKTQDNLTEETSSTKGGLRTRLRSLVGSQQELTEATGSVSELNAIQPLSGWLMYEDEAKEAMEAREEKKKALRDELAEVEKLPSGPNDFAQGGKLQRMISLEGEIQELEAF</sequence>
<dbReference type="GO" id="GO:0071949">
    <property type="term" value="F:FAD binding"/>
    <property type="evidence" value="ECO:0007669"/>
    <property type="project" value="InterPro"/>
</dbReference>
<evidence type="ECO:0000256" key="2">
    <source>
        <dbReference type="ARBA" id="ARBA00023002"/>
    </source>
</evidence>
<name>A0A8H4JZB4_9HYPO</name>
<dbReference type="InterPro" id="IPR016166">
    <property type="entry name" value="FAD-bd_PCMH"/>
</dbReference>
<dbReference type="Pfam" id="PF14388">
    <property type="entry name" value="DUF4419"/>
    <property type="match status" value="1"/>
</dbReference>
<dbReference type="GO" id="GO:0016491">
    <property type="term" value="F:oxidoreductase activity"/>
    <property type="evidence" value="ECO:0007669"/>
    <property type="project" value="UniProtKB-KW"/>
</dbReference>
<dbReference type="InterPro" id="IPR006093">
    <property type="entry name" value="Oxy_OxRdtase_FAD_BS"/>
</dbReference>
<organism evidence="5 6">
    <name type="scientific">Fusarium acutatum</name>
    <dbReference type="NCBI Taxonomy" id="78861"/>
    <lineage>
        <taxon>Eukaryota</taxon>
        <taxon>Fungi</taxon>
        <taxon>Dikarya</taxon>
        <taxon>Ascomycota</taxon>
        <taxon>Pezizomycotina</taxon>
        <taxon>Sordariomycetes</taxon>
        <taxon>Hypocreomycetidae</taxon>
        <taxon>Hypocreales</taxon>
        <taxon>Nectriaceae</taxon>
        <taxon>Fusarium</taxon>
        <taxon>Fusarium fujikuroi species complex</taxon>
    </lineage>
</organism>
<dbReference type="Gene3D" id="3.30.465.10">
    <property type="match status" value="1"/>
</dbReference>
<evidence type="ECO:0000256" key="1">
    <source>
        <dbReference type="ARBA" id="ARBA00005466"/>
    </source>
</evidence>
<proteinExistence type="inferred from homology"/>
<comment type="caution">
    <text evidence="5">The sequence shown here is derived from an EMBL/GenBank/DDBJ whole genome shotgun (WGS) entry which is preliminary data.</text>
</comment>
<evidence type="ECO:0000313" key="6">
    <source>
        <dbReference type="Proteomes" id="UP000536711"/>
    </source>
</evidence>
<evidence type="ECO:0000256" key="3">
    <source>
        <dbReference type="SAM" id="Coils"/>
    </source>
</evidence>
<dbReference type="PANTHER" id="PTHR31252">
    <property type="entry name" value="DUF4419 DOMAIN-CONTAINING PROTEIN"/>
    <property type="match status" value="1"/>
</dbReference>
<dbReference type="PROSITE" id="PS00862">
    <property type="entry name" value="OX2_COVAL_FAD"/>
    <property type="match status" value="1"/>
</dbReference>
<dbReference type="PANTHER" id="PTHR31252:SF11">
    <property type="entry name" value="DUF4419 DOMAIN-CONTAINING PROTEIN"/>
    <property type="match status" value="1"/>
</dbReference>
<keyword evidence="3" id="KW-0175">Coiled coil</keyword>
<gene>
    <name evidence="5" type="ORF">FACUT_3199</name>
</gene>
<feature type="coiled-coil region" evidence="3">
    <location>
        <begin position="763"/>
        <end position="791"/>
    </location>
</feature>
<dbReference type="AlphaFoldDB" id="A0A8H4JZB4"/>